<evidence type="ECO:0000256" key="12">
    <source>
        <dbReference type="ARBA" id="ARBA00023136"/>
    </source>
</evidence>
<dbReference type="FunFam" id="1.10.3810.10:FF:000001">
    <property type="entry name" value="Penicillin-binding protein 1A"/>
    <property type="match status" value="1"/>
</dbReference>
<keyword evidence="9" id="KW-0378">Hydrolase</keyword>
<dbReference type="PANTHER" id="PTHR32282:SF11">
    <property type="entry name" value="PENICILLIN-BINDING PROTEIN 1B"/>
    <property type="match status" value="1"/>
</dbReference>
<dbReference type="InterPro" id="IPR050396">
    <property type="entry name" value="Glycosyltr_51/Transpeptidase"/>
</dbReference>
<evidence type="ECO:0000313" key="19">
    <source>
        <dbReference type="EMBL" id="MCM3712527.1"/>
    </source>
</evidence>
<dbReference type="Gene3D" id="1.10.3810.10">
    <property type="entry name" value="Biosynthetic peptidoglycan transglycosylase-like"/>
    <property type="match status" value="1"/>
</dbReference>
<evidence type="ECO:0000256" key="5">
    <source>
        <dbReference type="ARBA" id="ARBA00022645"/>
    </source>
</evidence>
<evidence type="ECO:0000256" key="2">
    <source>
        <dbReference type="ARBA" id="ARBA00007090"/>
    </source>
</evidence>
<keyword evidence="11" id="KW-0573">Peptidoglycan synthesis</keyword>
<evidence type="ECO:0000259" key="17">
    <source>
        <dbReference type="Pfam" id="PF00905"/>
    </source>
</evidence>
<keyword evidence="14" id="KW-0961">Cell wall biogenesis/degradation</keyword>
<evidence type="ECO:0000313" key="20">
    <source>
        <dbReference type="Proteomes" id="UP001139179"/>
    </source>
</evidence>
<evidence type="ECO:0000256" key="4">
    <source>
        <dbReference type="ARBA" id="ARBA00022475"/>
    </source>
</evidence>
<evidence type="ECO:0000259" key="18">
    <source>
        <dbReference type="Pfam" id="PF00912"/>
    </source>
</evidence>
<dbReference type="GO" id="GO:0008360">
    <property type="term" value="P:regulation of cell shape"/>
    <property type="evidence" value="ECO:0007669"/>
    <property type="project" value="UniProtKB-KW"/>
</dbReference>
<evidence type="ECO:0000256" key="16">
    <source>
        <dbReference type="ARBA" id="ARBA00049902"/>
    </source>
</evidence>
<comment type="catalytic activity">
    <reaction evidence="15">
        <text>Preferential cleavage: (Ac)2-L-Lys-D-Ala-|-D-Ala. Also transpeptidation of peptidyl-alanyl moieties that are N-acyl substituents of D-alanine.</text>
        <dbReference type="EC" id="3.4.16.4"/>
    </reaction>
</comment>
<comment type="catalytic activity">
    <reaction evidence="16">
        <text>[GlcNAc-(1-&gt;4)-Mur2Ac(oyl-L-Ala-gamma-D-Glu-L-Lys-D-Ala-D-Ala)](n)-di-trans,octa-cis-undecaprenyl diphosphate + beta-D-GlcNAc-(1-&gt;4)-Mur2Ac(oyl-L-Ala-gamma-D-Glu-L-Lys-D-Ala-D-Ala)-di-trans,octa-cis-undecaprenyl diphosphate = [GlcNAc-(1-&gt;4)-Mur2Ac(oyl-L-Ala-gamma-D-Glu-L-Lys-D-Ala-D-Ala)](n+1)-di-trans,octa-cis-undecaprenyl diphosphate + di-trans,octa-cis-undecaprenyl diphosphate + H(+)</text>
        <dbReference type="Rhea" id="RHEA:23708"/>
        <dbReference type="Rhea" id="RHEA-COMP:9602"/>
        <dbReference type="Rhea" id="RHEA-COMP:9603"/>
        <dbReference type="ChEBI" id="CHEBI:15378"/>
        <dbReference type="ChEBI" id="CHEBI:58405"/>
        <dbReference type="ChEBI" id="CHEBI:60033"/>
        <dbReference type="ChEBI" id="CHEBI:78435"/>
        <dbReference type="EC" id="2.4.99.28"/>
    </reaction>
</comment>
<dbReference type="PANTHER" id="PTHR32282">
    <property type="entry name" value="BINDING PROTEIN TRANSPEPTIDASE, PUTATIVE-RELATED"/>
    <property type="match status" value="1"/>
</dbReference>
<dbReference type="EMBL" id="JAMBOL010000001">
    <property type="protein sequence ID" value="MCM3712527.1"/>
    <property type="molecule type" value="Genomic_DNA"/>
</dbReference>
<keyword evidence="5" id="KW-0121">Carboxypeptidase</keyword>
<dbReference type="InterPro" id="IPR036950">
    <property type="entry name" value="PBP_transglycosylase"/>
</dbReference>
<dbReference type="SUPFAM" id="SSF53955">
    <property type="entry name" value="Lysozyme-like"/>
    <property type="match status" value="1"/>
</dbReference>
<dbReference type="GO" id="GO:0005886">
    <property type="term" value="C:plasma membrane"/>
    <property type="evidence" value="ECO:0007669"/>
    <property type="project" value="UniProtKB-SubCell"/>
</dbReference>
<dbReference type="GO" id="GO:0030288">
    <property type="term" value="C:outer membrane-bounded periplasmic space"/>
    <property type="evidence" value="ECO:0007669"/>
    <property type="project" value="TreeGrafter"/>
</dbReference>
<dbReference type="GO" id="GO:0009002">
    <property type="term" value="F:serine-type D-Ala-D-Ala carboxypeptidase activity"/>
    <property type="evidence" value="ECO:0007669"/>
    <property type="project" value="UniProtKB-EC"/>
</dbReference>
<keyword evidence="13" id="KW-0511">Multifunctional enzyme</keyword>
<dbReference type="GO" id="GO:0071555">
    <property type="term" value="P:cell wall organization"/>
    <property type="evidence" value="ECO:0007669"/>
    <property type="project" value="UniProtKB-KW"/>
</dbReference>
<dbReference type="SUPFAM" id="SSF56601">
    <property type="entry name" value="beta-lactamase/transpeptidase-like"/>
    <property type="match status" value="1"/>
</dbReference>
<keyword evidence="8" id="KW-0808">Transferase</keyword>
<dbReference type="GO" id="GO:0008658">
    <property type="term" value="F:penicillin binding"/>
    <property type="evidence" value="ECO:0007669"/>
    <property type="project" value="InterPro"/>
</dbReference>
<keyword evidence="7" id="KW-0328">Glycosyltransferase</keyword>
<keyword evidence="6" id="KW-0645">Protease</keyword>
<comment type="subcellular location">
    <subcellularLocation>
        <location evidence="1">Cell membrane</location>
    </subcellularLocation>
</comment>
<evidence type="ECO:0000256" key="14">
    <source>
        <dbReference type="ARBA" id="ARBA00023316"/>
    </source>
</evidence>
<protein>
    <submittedName>
        <fullName evidence="19">Penicillin-binding protein</fullName>
    </submittedName>
</protein>
<dbReference type="GO" id="GO:0008955">
    <property type="term" value="F:peptidoglycan glycosyltransferase activity"/>
    <property type="evidence" value="ECO:0007669"/>
    <property type="project" value="UniProtKB-EC"/>
</dbReference>
<gene>
    <name evidence="19" type="ORF">M3202_00400</name>
</gene>
<dbReference type="InterPro" id="IPR001460">
    <property type="entry name" value="PCN-bd_Tpept"/>
</dbReference>
<evidence type="ECO:0000256" key="10">
    <source>
        <dbReference type="ARBA" id="ARBA00022960"/>
    </source>
</evidence>
<evidence type="ECO:0000256" key="11">
    <source>
        <dbReference type="ARBA" id="ARBA00022984"/>
    </source>
</evidence>
<evidence type="ECO:0000256" key="7">
    <source>
        <dbReference type="ARBA" id="ARBA00022676"/>
    </source>
</evidence>
<evidence type="ECO:0000256" key="9">
    <source>
        <dbReference type="ARBA" id="ARBA00022801"/>
    </source>
</evidence>
<sequence>MLKHATGWIMTAGFLFIFIFLLAEVTAEVGDVQSLSSALEQHVKIEEVTLSSNSTMYDRNGTLISDIYRDENRIYLPYEEIPSLIVQAFIATEDQRFFEHNGYDTIAIARAMIANAKQQGIEEGASTVTQQLARNLFLSHEQTYNRKMSEILYAHELEKRYTKEEIIELYLNTVYFHNGVYGIEAASTFYFSKPSRELSLAEGAFLSAVPNNPTHYDPLTRSEQTKLRQEWILQKMLEAGYISTEQYEDALAEEIKLQVRQRVDRYPDYVTYIHHELTELIATSEDYDQRLRQAASETAKEQIKLELEARVQEILEQGVRIETALDPEKQAQAVQTVHRELPRSDIESAIVMIDHEQHEIVAITGGKDYKKFNFHRAFQSFRQPGSAIKPLLVYAPYINEYDVSLQSTINANDVCRGDYCPRNFGGGQYGMVSLETAFKHSYNTPAIRIMDRVGVETAFSYLEQLPFTRIVPEDYRLPAALGGFTYGVSPLELTSAYTTFATGGAFTPSYGIRQVTNKEGKVLYSWEQTETQLWRESTNEQMRRLLAAVLESGTGQRARIEGGYAGGKTGTTNDFYDLWFVGLTDTYTTGVWVGKDTPADLSAIYREAPHLHIWRKLQ</sequence>
<accession>A0A9X2DNJ4</accession>
<keyword evidence="20" id="KW-1185">Reference proteome</keyword>
<evidence type="ECO:0000256" key="15">
    <source>
        <dbReference type="ARBA" id="ARBA00034000"/>
    </source>
</evidence>
<dbReference type="InterPro" id="IPR001264">
    <property type="entry name" value="Glyco_trans_51"/>
</dbReference>
<dbReference type="GO" id="GO:0009252">
    <property type="term" value="P:peptidoglycan biosynthetic process"/>
    <property type="evidence" value="ECO:0007669"/>
    <property type="project" value="UniProtKB-KW"/>
</dbReference>
<evidence type="ECO:0000256" key="1">
    <source>
        <dbReference type="ARBA" id="ARBA00004236"/>
    </source>
</evidence>
<dbReference type="InterPro" id="IPR012338">
    <property type="entry name" value="Beta-lactam/transpept-like"/>
</dbReference>
<evidence type="ECO:0000256" key="6">
    <source>
        <dbReference type="ARBA" id="ARBA00022670"/>
    </source>
</evidence>
<comment type="caution">
    <text evidence="19">The sequence shown here is derived from an EMBL/GenBank/DDBJ whole genome shotgun (WGS) entry which is preliminary data.</text>
</comment>
<comment type="similarity">
    <text evidence="3">In the N-terminal section; belongs to the glycosyltransferase 51 family.</text>
</comment>
<dbReference type="Pfam" id="PF00905">
    <property type="entry name" value="Transpeptidase"/>
    <property type="match status" value="1"/>
</dbReference>
<dbReference type="Proteomes" id="UP001139179">
    <property type="component" value="Unassembled WGS sequence"/>
</dbReference>
<evidence type="ECO:0000256" key="8">
    <source>
        <dbReference type="ARBA" id="ARBA00022679"/>
    </source>
</evidence>
<keyword evidence="12" id="KW-0472">Membrane</keyword>
<dbReference type="Pfam" id="PF00912">
    <property type="entry name" value="Transgly"/>
    <property type="match status" value="1"/>
</dbReference>
<evidence type="ECO:0000256" key="3">
    <source>
        <dbReference type="ARBA" id="ARBA00007739"/>
    </source>
</evidence>
<feature type="domain" description="Penicillin-binding protein transpeptidase" evidence="17">
    <location>
        <begin position="349"/>
        <end position="586"/>
    </location>
</feature>
<dbReference type="GO" id="GO:0006508">
    <property type="term" value="P:proteolysis"/>
    <property type="evidence" value="ECO:0007669"/>
    <property type="project" value="UniProtKB-KW"/>
</dbReference>
<name>A0A9X2DNJ4_9BACI</name>
<dbReference type="Gene3D" id="3.40.710.10">
    <property type="entry name" value="DD-peptidase/beta-lactamase superfamily"/>
    <property type="match status" value="1"/>
</dbReference>
<reference evidence="19" key="1">
    <citation type="submission" date="2022-05" db="EMBL/GenBank/DDBJ databases">
        <title>Comparative Genomics of Spacecraft Associated Microbes.</title>
        <authorList>
            <person name="Tran M.T."/>
            <person name="Wright A."/>
            <person name="Seuylemezian A."/>
            <person name="Eisen J."/>
            <person name="Coil D."/>
        </authorList>
    </citation>
    <scope>NUCLEOTIDE SEQUENCE</scope>
    <source>
        <strain evidence="19">214.1.1</strain>
    </source>
</reference>
<comment type="similarity">
    <text evidence="2">In the C-terminal section; belongs to the transpeptidase family.</text>
</comment>
<feature type="domain" description="Glycosyl transferase family 51" evidence="18">
    <location>
        <begin position="61"/>
        <end position="236"/>
    </location>
</feature>
<proteinExistence type="inferred from homology"/>
<keyword evidence="4" id="KW-1003">Cell membrane</keyword>
<dbReference type="AlphaFoldDB" id="A0A9X2DNJ4"/>
<dbReference type="InterPro" id="IPR023346">
    <property type="entry name" value="Lysozyme-like_dom_sf"/>
</dbReference>
<dbReference type="RefSeq" id="WP_251221407.1">
    <property type="nucleotide sequence ID" value="NZ_JAMBOL010000001.1"/>
</dbReference>
<organism evidence="19 20">
    <name type="scientific">Halalkalibacter oceani</name>
    <dbReference type="NCBI Taxonomy" id="1653776"/>
    <lineage>
        <taxon>Bacteria</taxon>
        <taxon>Bacillati</taxon>
        <taxon>Bacillota</taxon>
        <taxon>Bacilli</taxon>
        <taxon>Bacillales</taxon>
        <taxon>Bacillaceae</taxon>
        <taxon>Halalkalibacter</taxon>
    </lineage>
</organism>
<keyword evidence="10" id="KW-0133">Cell shape</keyword>
<evidence type="ECO:0000256" key="13">
    <source>
        <dbReference type="ARBA" id="ARBA00023268"/>
    </source>
</evidence>